<dbReference type="GO" id="GO:0006027">
    <property type="term" value="P:glycosaminoglycan catabolic process"/>
    <property type="evidence" value="ECO:0007669"/>
    <property type="project" value="TreeGrafter"/>
</dbReference>
<feature type="domain" description="Sulfatase N-terminal" evidence="7">
    <location>
        <begin position="465"/>
        <end position="540"/>
    </location>
</feature>
<proteinExistence type="inferred from homology"/>
<keyword evidence="4" id="KW-0378">Hydrolase</keyword>
<dbReference type="InterPro" id="IPR000917">
    <property type="entry name" value="Sulfatase_N"/>
</dbReference>
<protein>
    <submittedName>
        <fullName evidence="8">(spotted green pufferfish) hypothetical protein</fullName>
    </submittedName>
</protein>
<dbReference type="SUPFAM" id="SSF53649">
    <property type="entry name" value="Alkaline phosphatase-like"/>
    <property type="match status" value="2"/>
</dbReference>
<dbReference type="Pfam" id="PF00884">
    <property type="entry name" value="Sulfatase"/>
    <property type="match status" value="2"/>
</dbReference>
<evidence type="ECO:0000256" key="3">
    <source>
        <dbReference type="ARBA" id="ARBA00022729"/>
    </source>
</evidence>
<evidence type="ECO:0000256" key="1">
    <source>
        <dbReference type="ARBA" id="ARBA00001913"/>
    </source>
</evidence>
<comment type="cofactor">
    <cofactor evidence="1">
        <name>Ca(2+)</name>
        <dbReference type="ChEBI" id="CHEBI:29108"/>
    </cofactor>
</comment>
<dbReference type="PROSITE" id="PS00523">
    <property type="entry name" value="SULFATASE_1"/>
    <property type="match status" value="2"/>
</dbReference>
<evidence type="ECO:0000256" key="6">
    <source>
        <dbReference type="SAM" id="SignalP"/>
    </source>
</evidence>
<dbReference type="KEGG" id="tng:GSTEN00026257G001"/>
<evidence type="ECO:0000259" key="7">
    <source>
        <dbReference type="Pfam" id="PF00884"/>
    </source>
</evidence>
<dbReference type="PANTHER" id="PTHR43108:SF6">
    <property type="entry name" value="N-SULPHOGLUCOSAMINE SULPHOHYDROLASE"/>
    <property type="match status" value="1"/>
</dbReference>
<evidence type="ECO:0000256" key="4">
    <source>
        <dbReference type="ARBA" id="ARBA00022801"/>
    </source>
</evidence>
<feature type="domain" description="Sulfatase N-terminal" evidence="7">
    <location>
        <begin position="20"/>
        <end position="321"/>
    </location>
</feature>
<evidence type="ECO:0000256" key="2">
    <source>
        <dbReference type="ARBA" id="ARBA00008779"/>
    </source>
</evidence>
<name>Q4S000_TETNG</name>
<sequence>MLLRISLLIFSCCIWESDTRNVLLIIADDAGFETEVYNNSVVHTPHLRALAQRGLVFSNAFTSVSSCSPSRSAILTGLPQHQNGMYGLHQGVHNFNSFEGVQSLPLLLRKANIHTGIIGKKHVGPGSVYPFDFAYTEENSSVLQVGRNITRIKLLVRKFFQAHKEDRANGQEERPFFLYVAFHDTHRCGHSQPQYGAFCEKFGNGDMGMGRIPDWKPVYYTPEQVKVPPFVPDTPASRADLAAQYTTVSRLDQGVGLVLRELRDAGYENDTLVIYSSDNGIPFPNGRTNLYRSGVAEPMIVSSPEHRERWRETSQAYVTLLEVYNNSVVHTPHLRALAQRGLVFSNAFTSVSSCSPSRSAILTGLPQHQNGMYGLHQGVHNFNSFEGVQSLPLLLRKANIHTGIIGKKHVGPGSVYPFDFAYTEENSSVLQVGRNITRIKLLVRKFFQAHKEDRANGQEERPFFGLVLRELRDAGYENDTLVIYSSDNGIPFPNGRTNLYRSGVAEPMIVSSPEHRERWRETSQAYVTLLDITPTILDWFSLPYPSYSLPGSPSSPVHLTGRSLLPVLSAEPGNWQTVFASQSLHEVTMYYPTRSVHRGAYHLLHNLHYRMAFPVDQDLYVAPTFQDLLNRTRSGEPTHWFKSLGRYYYRERWELYDARADPLETVNLASDPAYSGVLENLRQSLQKWQWETGDPWVCGPDYVLEDKLEPRCRPLYNGL</sequence>
<feature type="non-terminal residue" evidence="8">
    <location>
        <position position="1"/>
    </location>
</feature>
<organism evidence="8">
    <name type="scientific">Tetraodon nigroviridis</name>
    <name type="common">Spotted green pufferfish</name>
    <name type="synonym">Chelonodon nigroviridis</name>
    <dbReference type="NCBI Taxonomy" id="99883"/>
    <lineage>
        <taxon>Eukaryota</taxon>
        <taxon>Metazoa</taxon>
        <taxon>Chordata</taxon>
        <taxon>Craniata</taxon>
        <taxon>Vertebrata</taxon>
        <taxon>Euteleostomi</taxon>
        <taxon>Actinopterygii</taxon>
        <taxon>Neopterygii</taxon>
        <taxon>Teleostei</taxon>
        <taxon>Neoteleostei</taxon>
        <taxon>Acanthomorphata</taxon>
        <taxon>Eupercaria</taxon>
        <taxon>Tetraodontiformes</taxon>
        <taxon>Tetradontoidea</taxon>
        <taxon>Tetraodontidae</taxon>
        <taxon>Tetraodon</taxon>
    </lineage>
</organism>
<evidence type="ECO:0000256" key="5">
    <source>
        <dbReference type="ARBA" id="ARBA00023180"/>
    </source>
</evidence>
<dbReference type="AlphaFoldDB" id="Q4S000"/>
<dbReference type="GO" id="GO:0016250">
    <property type="term" value="F:N-sulfoglucosamine sulfohydrolase activity"/>
    <property type="evidence" value="ECO:0007669"/>
    <property type="project" value="TreeGrafter"/>
</dbReference>
<dbReference type="PANTHER" id="PTHR43108">
    <property type="entry name" value="N-ACETYLGLUCOSAMINE-6-SULFATASE FAMILY MEMBER"/>
    <property type="match status" value="1"/>
</dbReference>
<reference evidence="8" key="2">
    <citation type="submission" date="2004-02" db="EMBL/GenBank/DDBJ databases">
        <authorList>
            <consortium name="Genoscope"/>
            <consortium name="Whitehead Institute Centre for Genome Research"/>
        </authorList>
    </citation>
    <scope>NUCLEOTIDE SEQUENCE</scope>
</reference>
<dbReference type="InterPro" id="IPR024607">
    <property type="entry name" value="Sulfatase_CS"/>
</dbReference>
<comment type="caution">
    <text evidence="8">The sequence shown here is derived from an EMBL/GenBank/DDBJ whole genome shotgun (WGS) entry which is preliminary data.</text>
</comment>
<gene>
    <name evidence="8" type="ORF">GSTENG00026257001</name>
</gene>
<reference evidence="8" key="1">
    <citation type="journal article" date="2004" name="Nature">
        <title>Genome duplication in the teleost fish Tetraodon nigroviridis reveals the early vertebrate proto-karyotype.</title>
        <authorList>
            <person name="Jaillon O."/>
            <person name="Aury J.-M."/>
            <person name="Brunet F."/>
            <person name="Petit J.-L."/>
            <person name="Stange-Thomann N."/>
            <person name="Mauceli E."/>
            <person name="Bouneau L."/>
            <person name="Fischer C."/>
            <person name="Ozouf-Costaz C."/>
            <person name="Bernot A."/>
            <person name="Nicaud S."/>
            <person name="Jaffe D."/>
            <person name="Fisher S."/>
            <person name="Lutfalla G."/>
            <person name="Dossat C."/>
            <person name="Segurens B."/>
            <person name="Dasilva C."/>
            <person name="Salanoubat M."/>
            <person name="Levy M."/>
            <person name="Boudet N."/>
            <person name="Castellano S."/>
            <person name="Anthouard V."/>
            <person name="Jubin C."/>
            <person name="Castelli V."/>
            <person name="Katinka M."/>
            <person name="Vacherie B."/>
            <person name="Biemont C."/>
            <person name="Skalli Z."/>
            <person name="Cattolico L."/>
            <person name="Poulain J."/>
            <person name="De Berardinis V."/>
            <person name="Cruaud C."/>
            <person name="Duprat S."/>
            <person name="Brottier P."/>
            <person name="Coutanceau J.-P."/>
            <person name="Gouzy J."/>
            <person name="Parra G."/>
            <person name="Lardier G."/>
            <person name="Chapple C."/>
            <person name="McKernan K.J."/>
            <person name="McEwan P."/>
            <person name="Bosak S."/>
            <person name="Kellis M."/>
            <person name="Volff J.-N."/>
            <person name="Guigo R."/>
            <person name="Zody M.C."/>
            <person name="Mesirov J."/>
            <person name="Lindblad-Toh K."/>
            <person name="Birren B."/>
            <person name="Nusbaum C."/>
            <person name="Kahn D."/>
            <person name="Robinson-Rechavi M."/>
            <person name="Laudet V."/>
            <person name="Schachter V."/>
            <person name="Quetier F."/>
            <person name="Saurin W."/>
            <person name="Scarpelli C."/>
            <person name="Wincker P."/>
            <person name="Lander E.S."/>
            <person name="Weissenbach J."/>
            <person name="Roest Crollius H."/>
        </authorList>
    </citation>
    <scope>NUCLEOTIDE SEQUENCE [LARGE SCALE GENOMIC DNA]</scope>
</reference>
<evidence type="ECO:0000313" key="8">
    <source>
        <dbReference type="EMBL" id="CAG06032.1"/>
    </source>
</evidence>
<keyword evidence="5" id="KW-0325">Glycoprotein</keyword>
<feature type="chain" id="PRO_5004243296" evidence="6">
    <location>
        <begin position="20"/>
        <end position="719"/>
    </location>
</feature>
<keyword evidence="3 6" id="KW-0732">Signal</keyword>
<accession>Q4S000</accession>
<dbReference type="InterPro" id="IPR017850">
    <property type="entry name" value="Alkaline_phosphatase_core_sf"/>
</dbReference>
<dbReference type="GO" id="GO:0030200">
    <property type="term" value="P:heparan sulfate proteoglycan catabolic process"/>
    <property type="evidence" value="ECO:0007669"/>
    <property type="project" value="TreeGrafter"/>
</dbReference>
<dbReference type="OrthoDB" id="10012954at2759"/>
<dbReference type="Gene3D" id="3.40.720.10">
    <property type="entry name" value="Alkaline Phosphatase, subunit A"/>
    <property type="match status" value="3"/>
</dbReference>
<comment type="similarity">
    <text evidence="2">Belongs to the sulfatase family.</text>
</comment>
<feature type="signal peptide" evidence="6">
    <location>
        <begin position="1"/>
        <end position="19"/>
    </location>
</feature>
<dbReference type="EMBL" id="CAAE01014786">
    <property type="protein sequence ID" value="CAG06032.1"/>
    <property type="molecule type" value="Genomic_DNA"/>
</dbReference>